<reference evidence="1 2" key="1">
    <citation type="journal article" date="2021" name="BMC Genomics">
        <title>Datura genome reveals duplications of psychoactive alkaloid biosynthetic genes and high mutation rate following tissue culture.</title>
        <authorList>
            <person name="Rajewski A."/>
            <person name="Carter-House D."/>
            <person name="Stajich J."/>
            <person name="Litt A."/>
        </authorList>
    </citation>
    <scope>NUCLEOTIDE SEQUENCE [LARGE SCALE GENOMIC DNA]</scope>
    <source>
        <strain evidence="1">AR-01</strain>
    </source>
</reference>
<evidence type="ECO:0000313" key="2">
    <source>
        <dbReference type="Proteomes" id="UP000823775"/>
    </source>
</evidence>
<comment type="caution">
    <text evidence="1">The sequence shown here is derived from an EMBL/GenBank/DDBJ whole genome shotgun (WGS) entry which is preliminary data.</text>
</comment>
<feature type="non-terminal residue" evidence="1">
    <location>
        <position position="1"/>
    </location>
</feature>
<organism evidence="1 2">
    <name type="scientific">Datura stramonium</name>
    <name type="common">Jimsonweed</name>
    <name type="synonym">Common thornapple</name>
    <dbReference type="NCBI Taxonomy" id="4076"/>
    <lineage>
        <taxon>Eukaryota</taxon>
        <taxon>Viridiplantae</taxon>
        <taxon>Streptophyta</taxon>
        <taxon>Embryophyta</taxon>
        <taxon>Tracheophyta</taxon>
        <taxon>Spermatophyta</taxon>
        <taxon>Magnoliopsida</taxon>
        <taxon>eudicotyledons</taxon>
        <taxon>Gunneridae</taxon>
        <taxon>Pentapetalae</taxon>
        <taxon>asterids</taxon>
        <taxon>lamiids</taxon>
        <taxon>Solanales</taxon>
        <taxon>Solanaceae</taxon>
        <taxon>Solanoideae</taxon>
        <taxon>Datureae</taxon>
        <taxon>Datura</taxon>
    </lineage>
</organism>
<proteinExistence type="predicted"/>
<name>A0ABS8UJS5_DATST</name>
<keyword evidence="2" id="KW-1185">Reference proteome</keyword>
<gene>
    <name evidence="1" type="ORF">HAX54_015713</name>
</gene>
<evidence type="ECO:0000313" key="1">
    <source>
        <dbReference type="EMBL" id="MCD9558365.1"/>
    </source>
</evidence>
<dbReference type="Proteomes" id="UP000823775">
    <property type="component" value="Unassembled WGS sequence"/>
</dbReference>
<protein>
    <submittedName>
        <fullName evidence="1">Uncharacterized protein</fullName>
    </submittedName>
</protein>
<dbReference type="EMBL" id="JACEIK010002003">
    <property type="protein sequence ID" value="MCD9558365.1"/>
    <property type="molecule type" value="Genomic_DNA"/>
</dbReference>
<accession>A0ABS8UJS5</accession>
<sequence length="106" mass="11714">DGSIIELLGVFFYVAIEVNDEWCNISLEGGVLNELLLRAVPLQDFSAMRDLAYGQGPLQQYQNPRNVSIKLLRVIGSPTGISWCRSRPFGSSATRFTKIMAPLEGP</sequence>